<feature type="domain" description="RRM" evidence="3">
    <location>
        <begin position="4"/>
        <end position="73"/>
    </location>
</feature>
<reference evidence="4 5" key="1">
    <citation type="journal article" date="2010" name="Nat. Biotechnol.">
        <title>Genome sequence of the model mushroom Schizophyllum commune.</title>
        <authorList>
            <person name="Ohm R.A."/>
            <person name="de Jong J.F."/>
            <person name="Lugones L.G."/>
            <person name="Aerts A."/>
            <person name="Kothe E."/>
            <person name="Stajich J.E."/>
            <person name="de Vries R.P."/>
            <person name="Record E."/>
            <person name="Levasseur A."/>
            <person name="Baker S.E."/>
            <person name="Bartholomew K.A."/>
            <person name="Coutinho P.M."/>
            <person name="Erdmann S."/>
            <person name="Fowler T.J."/>
            <person name="Gathman A.C."/>
            <person name="Lombard V."/>
            <person name="Henrissat B."/>
            <person name="Knabe N."/>
            <person name="Kuees U."/>
            <person name="Lilly W.W."/>
            <person name="Lindquist E."/>
            <person name="Lucas S."/>
            <person name="Magnuson J.K."/>
            <person name="Piumi F."/>
            <person name="Raudaskoski M."/>
            <person name="Salamov A."/>
            <person name="Schmutz J."/>
            <person name="Schwarze F.W.M.R."/>
            <person name="vanKuyk P.A."/>
            <person name="Horton J.S."/>
            <person name="Grigoriev I.V."/>
            <person name="Woesten H.A.B."/>
        </authorList>
    </citation>
    <scope>NUCLEOTIDE SEQUENCE [LARGE SCALE GENOMIC DNA]</scope>
    <source>
        <strain evidence="5">H4-8 / FGSC 9210</strain>
    </source>
</reference>
<sequence>MSDYTVHVSNLSATTTEETLKNFFSFCGSIKSVDHSGTAATIHFEKPSSVKTAVMLNGGTLDGSAIAVTADADHPDAHDGPSDGTTIDQADKPRAAVVAEILAKGYKLTDDILQRAIEVDKQRGISQRFIAYLQNLDKTLGAKAVGPEKTLSGKALETAQAATQQAKAIDEQKGISKAAGSYYERALASPLGQKVFAFYTQASKQVLDIHEEAKRIHAEHKAAAPAPAGGEAAPAATPAAPAAAEPKV</sequence>
<keyword evidence="5" id="KW-1185">Reference proteome</keyword>
<evidence type="ECO:0000313" key="4">
    <source>
        <dbReference type="EMBL" id="EFI99435.1"/>
    </source>
</evidence>
<proteinExistence type="predicted"/>
<dbReference type="FunCoup" id="D8PZG8">
    <property type="interactions" value="82"/>
</dbReference>
<dbReference type="GeneID" id="9586327"/>
<dbReference type="Gene3D" id="3.30.70.330">
    <property type="match status" value="1"/>
</dbReference>
<dbReference type="Proteomes" id="UP000007431">
    <property type="component" value="Unassembled WGS sequence"/>
</dbReference>
<evidence type="ECO:0000313" key="5">
    <source>
        <dbReference type="Proteomes" id="UP000007431"/>
    </source>
</evidence>
<dbReference type="OMA" id="TQEMKPR"/>
<dbReference type="GO" id="GO:0003723">
    <property type="term" value="F:RNA binding"/>
    <property type="evidence" value="ECO:0007669"/>
    <property type="project" value="UniProtKB-UniRule"/>
</dbReference>
<dbReference type="VEuPathDB" id="FungiDB:SCHCODRAFT_02614629"/>
<dbReference type="OrthoDB" id="7763451at2759"/>
<dbReference type="SUPFAM" id="SSF54928">
    <property type="entry name" value="RNA-binding domain, RBD"/>
    <property type="match status" value="1"/>
</dbReference>
<dbReference type="RefSeq" id="XP_003034338.1">
    <property type="nucleotide sequence ID" value="XM_003034292.1"/>
</dbReference>
<dbReference type="HOGENOM" id="CLU_074138_1_0_1"/>
<organism evidence="5">
    <name type="scientific">Schizophyllum commune (strain H4-8 / FGSC 9210)</name>
    <name type="common">Split gill fungus</name>
    <dbReference type="NCBI Taxonomy" id="578458"/>
    <lineage>
        <taxon>Eukaryota</taxon>
        <taxon>Fungi</taxon>
        <taxon>Dikarya</taxon>
        <taxon>Basidiomycota</taxon>
        <taxon>Agaricomycotina</taxon>
        <taxon>Agaricomycetes</taxon>
        <taxon>Agaricomycetidae</taxon>
        <taxon>Agaricales</taxon>
        <taxon>Schizophyllaceae</taxon>
        <taxon>Schizophyllum</taxon>
    </lineage>
</organism>
<dbReference type="eggNOG" id="ENOG502S19D">
    <property type="taxonomic scope" value="Eukaryota"/>
</dbReference>
<protein>
    <recommendedName>
        <fullName evidence="3">RRM domain-containing protein</fullName>
    </recommendedName>
</protein>
<gene>
    <name evidence="4" type="ORF">SCHCODRAFT_81642</name>
</gene>
<dbReference type="InterPro" id="IPR000504">
    <property type="entry name" value="RRM_dom"/>
</dbReference>
<dbReference type="Pfam" id="PF00076">
    <property type="entry name" value="RRM_1"/>
    <property type="match status" value="1"/>
</dbReference>
<keyword evidence="1" id="KW-0694">RNA-binding</keyword>
<name>D8PZG8_SCHCM</name>
<evidence type="ECO:0000259" key="3">
    <source>
        <dbReference type="PROSITE" id="PS50102"/>
    </source>
</evidence>
<dbReference type="InterPro" id="IPR012677">
    <property type="entry name" value="Nucleotide-bd_a/b_plait_sf"/>
</dbReference>
<evidence type="ECO:0000256" key="2">
    <source>
        <dbReference type="SAM" id="MobiDB-lite"/>
    </source>
</evidence>
<dbReference type="EMBL" id="GL377304">
    <property type="protein sequence ID" value="EFI99435.1"/>
    <property type="molecule type" value="Genomic_DNA"/>
</dbReference>
<dbReference type="STRING" id="578458.D8PZG8"/>
<dbReference type="PANTHER" id="PTHR32343:SF10">
    <property type="entry name" value="RNA-BINDING REGION RNP-1 DOMAIN-CONTAINING PROTEIN"/>
    <property type="match status" value="1"/>
</dbReference>
<dbReference type="InParanoid" id="D8PZG8"/>
<dbReference type="KEGG" id="scm:SCHCO_02614629"/>
<evidence type="ECO:0000256" key="1">
    <source>
        <dbReference type="PROSITE-ProRule" id="PRU00176"/>
    </source>
</evidence>
<accession>D8PZG8</accession>
<feature type="compositionally biased region" description="Low complexity" evidence="2">
    <location>
        <begin position="223"/>
        <end position="248"/>
    </location>
</feature>
<dbReference type="AlphaFoldDB" id="D8PZG8"/>
<feature type="region of interest" description="Disordered" evidence="2">
    <location>
        <begin position="218"/>
        <end position="248"/>
    </location>
</feature>
<dbReference type="InterPro" id="IPR035979">
    <property type="entry name" value="RBD_domain_sf"/>
</dbReference>
<dbReference type="PROSITE" id="PS50102">
    <property type="entry name" value="RRM"/>
    <property type="match status" value="1"/>
</dbReference>
<dbReference type="SMART" id="SM00360">
    <property type="entry name" value="RRM"/>
    <property type="match status" value="1"/>
</dbReference>
<dbReference type="PANTHER" id="PTHR32343">
    <property type="entry name" value="SERINE/ARGININE-RICH SPLICING FACTOR"/>
    <property type="match status" value="1"/>
</dbReference>